<keyword evidence="1 3" id="KW-0597">Phosphoprotein</keyword>
<name>A0A7Z0NCH8_9GAMM</name>
<feature type="modified residue" description="4-aspartylphosphate" evidence="3">
    <location>
        <position position="328"/>
    </location>
</feature>
<feature type="domain" description="Response regulatory" evidence="6">
    <location>
        <begin position="279"/>
        <end position="398"/>
    </location>
</feature>
<feature type="region of interest" description="Disordered" evidence="4">
    <location>
        <begin position="246"/>
        <end position="276"/>
    </location>
</feature>
<dbReference type="GO" id="GO:0000160">
    <property type="term" value="P:phosphorelay signal transduction system"/>
    <property type="evidence" value="ECO:0007669"/>
    <property type="project" value="UniProtKB-KW"/>
</dbReference>
<evidence type="ECO:0000256" key="5">
    <source>
        <dbReference type="SAM" id="Phobius"/>
    </source>
</evidence>
<keyword evidence="5" id="KW-0812">Transmembrane</keyword>
<feature type="transmembrane region" description="Helical" evidence="5">
    <location>
        <begin position="12"/>
        <end position="41"/>
    </location>
</feature>
<dbReference type="Gene3D" id="3.40.50.2300">
    <property type="match status" value="1"/>
</dbReference>
<keyword evidence="5" id="KW-1133">Transmembrane helix</keyword>
<keyword evidence="8" id="KW-1185">Reference proteome</keyword>
<dbReference type="PANTHER" id="PTHR45339:SF1">
    <property type="entry name" value="HYBRID SIGNAL TRANSDUCTION HISTIDINE KINASE J"/>
    <property type="match status" value="1"/>
</dbReference>
<accession>A0A7Z0NCH8</accession>
<evidence type="ECO:0000259" key="6">
    <source>
        <dbReference type="PROSITE" id="PS50110"/>
    </source>
</evidence>
<dbReference type="Pfam" id="PF00072">
    <property type="entry name" value="Response_reg"/>
    <property type="match status" value="1"/>
</dbReference>
<evidence type="ECO:0000256" key="3">
    <source>
        <dbReference type="PROSITE-ProRule" id="PRU00169"/>
    </source>
</evidence>
<sequence>MQRYQREHFWNAIVWPLLWPLLLVQAALIVLCVVVGAMMWWMSPSYVSWSTMLWLMAALLIGSSLNVGAFLMLVKAHARRQDNRFMQELTELERHSQALCATAALSLPEHKCSPPDVADESHLPLQRLASVNEILAGLERCMHCSQVATAATKNTRQEHEQTLLDDLHHQQRQLKHLIAGRERAREESRLKSGYLTLLQRETDSLLDHLNSMVDKELTDNGGQNIMEVYEHLSDIRALLTNLVQQSAEGGVEPGSEQNSLSGEAQGRSGDRPGAPRTLRVLVVDDGPVNLMLARQMLETQGLQVEGASSGEQALERQQNAIFDLVFMDIFMPTLDGLETTRRWREYERNHGVSQSVLVALTANVDNAGRDACLAAGMDDLLAKPYQPQTLMNMIAYWFPGTIEAVLSE</sequence>
<feature type="transmembrane region" description="Helical" evidence="5">
    <location>
        <begin position="53"/>
        <end position="74"/>
    </location>
</feature>
<dbReference type="RefSeq" id="WP_180096334.1">
    <property type="nucleotide sequence ID" value="NZ_JACCGK010000039.1"/>
</dbReference>
<dbReference type="SMART" id="SM00448">
    <property type="entry name" value="REC"/>
    <property type="match status" value="1"/>
</dbReference>
<dbReference type="PANTHER" id="PTHR45339">
    <property type="entry name" value="HYBRID SIGNAL TRANSDUCTION HISTIDINE KINASE J"/>
    <property type="match status" value="1"/>
</dbReference>
<dbReference type="InterPro" id="IPR011006">
    <property type="entry name" value="CheY-like_superfamily"/>
</dbReference>
<evidence type="ECO:0000313" key="7">
    <source>
        <dbReference type="EMBL" id="NYT75326.1"/>
    </source>
</evidence>
<keyword evidence="2" id="KW-0902">Two-component regulatory system</keyword>
<evidence type="ECO:0000256" key="4">
    <source>
        <dbReference type="SAM" id="MobiDB-lite"/>
    </source>
</evidence>
<dbReference type="SUPFAM" id="SSF52172">
    <property type="entry name" value="CheY-like"/>
    <property type="match status" value="1"/>
</dbReference>
<dbReference type="InterPro" id="IPR001789">
    <property type="entry name" value="Sig_transdc_resp-reg_receiver"/>
</dbReference>
<protein>
    <submittedName>
        <fullName evidence="7">Response regulator</fullName>
    </submittedName>
</protein>
<dbReference type="AlphaFoldDB" id="A0A7Z0NCH8"/>
<evidence type="ECO:0000256" key="2">
    <source>
        <dbReference type="ARBA" id="ARBA00023012"/>
    </source>
</evidence>
<proteinExistence type="predicted"/>
<evidence type="ECO:0000313" key="8">
    <source>
        <dbReference type="Proteomes" id="UP000520876"/>
    </source>
</evidence>
<dbReference type="PROSITE" id="PS50110">
    <property type="entry name" value="RESPONSE_REGULATORY"/>
    <property type="match status" value="1"/>
</dbReference>
<dbReference type="EMBL" id="JACCGK010000039">
    <property type="protein sequence ID" value="NYT75326.1"/>
    <property type="molecule type" value="Genomic_DNA"/>
</dbReference>
<keyword evidence="5" id="KW-0472">Membrane</keyword>
<dbReference type="Proteomes" id="UP000520876">
    <property type="component" value="Unassembled WGS sequence"/>
</dbReference>
<evidence type="ECO:0000256" key="1">
    <source>
        <dbReference type="ARBA" id="ARBA00022553"/>
    </source>
</evidence>
<comment type="caution">
    <text evidence="7">The sequence shown here is derived from an EMBL/GenBank/DDBJ whole genome shotgun (WGS) entry which is preliminary data.</text>
</comment>
<dbReference type="CDD" id="cd17546">
    <property type="entry name" value="REC_hyHK_CKI1_RcsC-like"/>
    <property type="match status" value="1"/>
</dbReference>
<reference evidence="7 8" key="1">
    <citation type="submission" date="2020-07" db="EMBL/GenBank/DDBJ databases">
        <title>Halomonas sp. QX-2 draft genome sequence.</title>
        <authorList>
            <person name="Qiu X."/>
        </authorList>
    </citation>
    <scope>NUCLEOTIDE SEQUENCE [LARGE SCALE GENOMIC DNA]</scope>
    <source>
        <strain evidence="7 8">QX-2</strain>
    </source>
</reference>
<gene>
    <name evidence="7" type="ORF">HZU72_23385</name>
</gene>
<organism evidence="7 8">
    <name type="scientific">Vreelandella sedimenti</name>
    <dbReference type="NCBI Taxonomy" id="2729618"/>
    <lineage>
        <taxon>Bacteria</taxon>
        <taxon>Pseudomonadati</taxon>
        <taxon>Pseudomonadota</taxon>
        <taxon>Gammaproteobacteria</taxon>
        <taxon>Oceanospirillales</taxon>
        <taxon>Halomonadaceae</taxon>
        <taxon>Vreelandella</taxon>
    </lineage>
</organism>